<dbReference type="AlphaFoldDB" id="E4ZLM0"/>
<keyword evidence="1" id="KW-0732">Signal</keyword>
<dbReference type="OrthoDB" id="5419608at2759"/>
<feature type="signal peptide" evidence="1">
    <location>
        <begin position="1"/>
        <end position="19"/>
    </location>
</feature>
<dbReference type="InParanoid" id="E4ZLM0"/>
<organism evidence="3">
    <name type="scientific">Leptosphaeria maculans (strain JN3 / isolate v23.1.3 / race Av1-4-5-6-7-8)</name>
    <name type="common">Blackleg fungus</name>
    <name type="synonym">Phoma lingam</name>
    <dbReference type="NCBI Taxonomy" id="985895"/>
    <lineage>
        <taxon>Eukaryota</taxon>
        <taxon>Fungi</taxon>
        <taxon>Dikarya</taxon>
        <taxon>Ascomycota</taxon>
        <taxon>Pezizomycotina</taxon>
        <taxon>Dothideomycetes</taxon>
        <taxon>Pleosporomycetidae</taxon>
        <taxon>Pleosporales</taxon>
        <taxon>Pleosporineae</taxon>
        <taxon>Leptosphaeriaceae</taxon>
        <taxon>Plenodomus</taxon>
        <taxon>Plenodomus lingam/Leptosphaeria maculans species complex</taxon>
    </lineage>
</organism>
<accession>E4ZLM0</accession>
<dbReference type="Proteomes" id="UP000002668">
    <property type="component" value="Genome"/>
</dbReference>
<dbReference type="HOGENOM" id="CLU_094265_0_0_1"/>
<evidence type="ECO:0000256" key="1">
    <source>
        <dbReference type="SAM" id="SignalP"/>
    </source>
</evidence>
<name>E4ZLM0_LEPMJ</name>
<evidence type="ECO:0000313" key="2">
    <source>
        <dbReference type="EMBL" id="CBX92700.1"/>
    </source>
</evidence>
<protein>
    <submittedName>
        <fullName evidence="2">Predicted protein</fullName>
    </submittedName>
</protein>
<evidence type="ECO:0000313" key="3">
    <source>
        <dbReference type="Proteomes" id="UP000002668"/>
    </source>
</evidence>
<dbReference type="OMA" id="YPAWYNA"/>
<dbReference type="RefSeq" id="XP_003836065.1">
    <property type="nucleotide sequence ID" value="XM_003836017.1"/>
</dbReference>
<dbReference type="eggNOG" id="ENOG502T2RY">
    <property type="taxonomic scope" value="Eukaryota"/>
</dbReference>
<dbReference type="GeneID" id="13285511"/>
<dbReference type="VEuPathDB" id="FungiDB:LEMA_P054060.1"/>
<gene>
    <name evidence="2" type="ORF">LEMA_P054060.1</name>
</gene>
<keyword evidence="3" id="KW-1185">Reference proteome</keyword>
<dbReference type="EMBL" id="FP929094">
    <property type="protein sequence ID" value="CBX92700.1"/>
    <property type="molecule type" value="Genomic_DNA"/>
</dbReference>
<reference evidence="3" key="1">
    <citation type="journal article" date="2011" name="Nat. Commun.">
        <title>Effector diversification within compartments of the Leptosphaeria maculans genome affected by Repeat-Induced Point mutations.</title>
        <authorList>
            <person name="Rouxel T."/>
            <person name="Grandaubert J."/>
            <person name="Hane J.K."/>
            <person name="Hoede C."/>
            <person name="van de Wouw A.P."/>
            <person name="Couloux A."/>
            <person name="Dominguez V."/>
            <person name="Anthouard V."/>
            <person name="Bally P."/>
            <person name="Bourras S."/>
            <person name="Cozijnsen A.J."/>
            <person name="Ciuffetti L.M."/>
            <person name="Degrave A."/>
            <person name="Dilmaghani A."/>
            <person name="Duret L."/>
            <person name="Fudal I."/>
            <person name="Goodwin S.B."/>
            <person name="Gout L."/>
            <person name="Glaser N."/>
            <person name="Linglin J."/>
            <person name="Kema G.H.J."/>
            <person name="Lapalu N."/>
            <person name="Lawrence C.B."/>
            <person name="May K."/>
            <person name="Meyer M."/>
            <person name="Ollivier B."/>
            <person name="Poulain J."/>
            <person name="Schoch C.L."/>
            <person name="Simon A."/>
            <person name="Spatafora J.W."/>
            <person name="Stachowiak A."/>
            <person name="Turgeon B.G."/>
            <person name="Tyler B.M."/>
            <person name="Vincent D."/>
            <person name="Weissenbach J."/>
            <person name="Amselem J."/>
            <person name="Quesneville H."/>
            <person name="Oliver R.P."/>
            <person name="Wincker P."/>
            <person name="Balesdent M.-H."/>
            <person name="Howlett B.J."/>
        </authorList>
    </citation>
    <scope>NUCLEOTIDE SEQUENCE [LARGE SCALE GENOMIC DNA]</scope>
    <source>
        <strain evidence="3">JN3 / isolate v23.1.3 / race Av1-4-5-6-7-8</strain>
    </source>
</reference>
<proteinExistence type="predicted"/>
<sequence length="187" mass="18397">MRGKTFAAALFALAARASAQAPVAVAPDVQQSVLLVLATAIPSEVASYALASSSAFAEEMASSLAAGKTPAWYQALPTDVLSLLPQIYPFEAEATPTPSSASMYATPAPSSAAVTSSASMSASAPVASASSAMTHVISVNSTSRAVQSPTLSASTTAATFTGAASFPTAAVGASLGAVLGFFGMLAL</sequence>
<feature type="chain" id="PRO_5003194664" evidence="1">
    <location>
        <begin position="20"/>
        <end position="187"/>
    </location>
</feature>